<dbReference type="Gene3D" id="1.25.10.10">
    <property type="entry name" value="Leucine-rich Repeat Variant"/>
    <property type="match status" value="1"/>
</dbReference>
<dbReference type="OrthoDB" id="46159at2759"/>
<name>A0A3P7NWU6_DIBLA</name>
<sequence length="152" mass="17685">MVDEEAFRQAFKSVSSLPIYSSKDMAEYMKKVKDSLSVSSEDWERRVDAVSSTSISLLKVFLLHDFCMSLLWTGVYSQRDRFLEMFMKLPKDVFFIGRVYLRRIVALLFTEHNPQIYSSHAILPTYQCGYSMQRWLGSLSVNMLNITFSGTF</sequence>
<proteinExistence type="predicted"/>
<organism evidence="1 2">
    <name type="scientific">Dibothriocephalus latus</name>
    <name type="common">Fish tapeworm</name>
    <name type="synonym">Diphyllobothrium latum</name>
    <dbReference type="NCBI Taxonomy" id="60516"/>
    <lineage>
        <taxon>Eukaryota</taxon>
        <taxon>Metazoa</taxon>
        <taxon>Spiralia</taxon>
        <taxon>Lophotrochozoa</taxon>
        <taxon>Platyhelminthes</taxon>
        <taxon>Cestoda</taxon>
        <taxon>Eucestoda</taxon>
        <taxon>Diphyllobothriidea</taxon>
        <taxon>Diphyllobothriidae</taxon>
        <taxon>Dibothriocephalus</taxon>
    </lineage>
</organism>
<reference evidence="1 2" key="1">
    <citation type="submission" date="2018-11" db="EMBL/GenBank/DDBJ databases">
        <authorList>
            <consortium name="Pathogen Informatics"/>
        </authorList>
    </citation>
    <scope>NUCLEOTIDE SEQUENCE [LARGE SCALE GENOMIC DNA]</scope>
</reference>
<dbReference type="InterPro" id="IPR011989">
    <property type="entry name" value="ARM-like"/>
</dbReference>
<dbReference type="Proteomes" id="UP000281553">
    <property type="component" value="Unassembled WGS sequence"/>
</dbReference>
<evidence type="ECO:0000313" key="1">
    <source>
        <dbReference type="EMBL" id="VDN10016.1"/>
    </source>
</evidence>
<keyword evidence="2" id="KW-1185">Reference proteome</keyword>
<gene>
    <name evidence="1" type="ORF">DILT_LOCUS5847</name>
</gene>
<dbReference type="EMBL" id="UYRU01048272">
    <property type="protein sequence ID" value="VDN10016.1"/>
    <property type="molecule type" value="Genomic_DNA"/>
</dbReference>
<dbReference type="AlphaFoldDB" id="A0A3P7NWU6"/>
<accession>A0A3P7NWU6</accession>
<evidence type="ECO:0000313" key="2">
    <source>
        <dbReference type="Proteomes" id="UP000281553"/>
    </source>
</evidence>
<protein>
    <submittedName>
        <fullName evidence="1">Uncharacterized protein</fullName>
    </submittedName>
</protein>